<proteinExistence type="predicted"/>
<dbReference type="PANTHER" id="PTHR39159:SF1">
    <property type="entry name" value="UPF0374 PROTEIN YGAC"/>
    <property type="match status" value="1"/>
</dbReference>
<gene>
    <name evidence="4" type="ORF">ACFQO6_22430</name>
</gene>
<feature type="region of interest" description="Disordered" evidence="2">
    <location>
        <begin position="1"/>
        <end position="26"/>
    </location>
</feature>
<protein>
    <submittedName>
        <fullName evidence="4">DUF402 domain-containing protein</fullName>
    </submittedName>
</protein>
<name>A0ABW2N6V5_9ACTN</name>
<evidence type="ECO:0000256" key="2">
    <source>
        <dbReference type="SAM" id="MobiDB-lite"/>
    </source>
</evidence>
<dbReference type="InterPro" id="IPR007295">
    <property type="entry name" value="DUF402"/>
</dbReference>
<evidence type="ECO:0000313" key="5">
    <source>
        <dbReference type="Proteomes" id="UP001596524"/>
    </source>
</evidence>
<organism evidence="4 5">
    <name type="scientific">Nocardioides astragali</name>
    <dbReference type="NCBI Taxonomy" id="1776736"/>
    <lineage>
        <taxon>Bacteria</taxon>
        <taxon>Bacillati</taxon>
        <taxon>Actinomycetota</taxon>
        <taxon>Actinomycetes</taxon>
        <taxon>Propionibacteriales</taxon>
        <taxon>Nocardioidaceae</taxon>
        <taxon>Nocardioides</taxon>
    </lineage>
</organism>
<comment type="caution">
    <text evidence="4">The sequence shown here is derived from an EMBL/GenBank/DDBJ whole genome shotgun (WGS) entry which is preliminary data.</text>
</comment>
<dbReference type="Gene3D" id="2.40.380.10">
    <property type="entry name" value="FomD-like"/>
    <property type="match status" value="1"/>
</dbReference>
<dbReference type="PANTHER" id="PTHR39159">
    <property type="match status" value="1"/>
</dbReference>
<sequence length="265" mass="29390">MTDPDPGSDVQLSDSGGTMQRLTGSATARPVDLELLETLRLAESDGPWTAAGSAPFLSPGDVVQWRYGRSCDPMRVVRDDERGLVAWLADATDVLAWTPADGRSLREHPLAERFGVERAPAIQGWQSSGVLRIAPTGRPWSVWVFWEDDGSFAGYYVNLELTHRRRGDETNTRDLVLDLWLEPSGQLWLKDADELEAAIAAGMYDAGLADEVRAIADWARADLVEAGGWPLDDEWTTWRPPSHWTVPPLPDTPFVAEARRTTLLR</sequence>
<accession>A0ABW2N6V5</accession>
<dbReference type="EMBL" id="JBHTCH010000028">
    <property type="protein sequence ID" value="MFC7363044.1"/>
    <property type="molecule type" value="Genomic_DNA"/>
</dbReference>
<feature type="compositionally biased region" description="Polar residues" evidence="2">
    <location>
        <begin position="10"/>
        <end position="26"/>
    </location>
</feature>
<keyword evidence="1" id="KW-0378">Hydrolase</keyword>
<dbReference type="RefSeq" id="WP_255891422.1">
    <property type="nucleotide sequence ID" value="NZ_JAFMZM010000004.1"/>
</dbReference>
<dbReference type="Pfam" id="PF04167">
    <property type="entry name" value="DUF402"/>
    <property type="match status" value="1"/>
</dbReference>
<reference evidence="5" key="1">
    <citation type="journal article" date="2019" name="Int. J. Syst. Evol. Microbiol.">
        <title>The Global Catalogue of Microorganisms (GCM) 10K type strain sequencing project: providing services to taxonomists for standard genome sequencing and annotation.</title>
        <authorList>
            <consortium name="The Broad Institute Genomics Platform"/>
            <consortium name="The Broad Institute Genome Sequencing Center for Infectious Disease"/>
            <person name="Wu L."/>
            <person name="Ma J."/>
        </authorList>
    </citation>
    <scope>NUCLEOTIDE SEQUENCE [LARGE SCALE GENOMIC DNA]</scope>
    <source>
        <strain evidence="5">FCH27</strain>
    </source>
</reference>
<dbReference type="InterPro" id="IPR050212">
    <property type="entry name" value="Ntdp-like"/>
</dbReference>
<feature type="domain" description="DUF402" evidence="3">
    <location>
        <begin position="106"/>
        <end position="221"/>
    </location>
</feature>
<evidence type="ECO:0000259" key="3">
    <source>
        <dbReference type="Pfam" id="PF04167"/>
    </source>
</evidence>
<evidence type="ECO:0000313" key="4">
    <source>
        <dbReference type="EMBL" id="MFC7363044.1"/>
    </source>
</evidence>
<evidence type="ECO:0000256" key="1">
    <source>
        <dbReference type="ARBA" id="ARBA00022801"/>
    </source>
</evidence>
<dbReference type="SUPFAM" id="SSF159234">
    <property type="entry name" value="FomD-like"/>
    <property type="match status" value="1"/>
</dbReference>
<keyword evidence="5" id="KW-1185">Reference proteome</keyword>
<dbReference type="Proteomes" id="UP001596524">
    <property type="component" value="Unassembled WGS sequence"/>
</dbReference>
<dbReference type="InterPro" id="IPR035930">
    <property type="entry name" value="FomD-like_sf"/>
</dbReference>